<reference evidence="1 2" key="1">
    <citation type="submission" date="2022-09" db="EMBL/GenBank/DDBJ databases">
        <authorList>
            <person name="Kop L."/>
        </authorList>
    </citation>
    <scope>NUCLEOTIDE SEQUENCE [LARGE SCALE GENOMIC DNA]</scope>
    <source>
        <strain evidence="1 2">347</strain>
    </source>
</reference>
<keyword evidence="2" id="KW-1185">Reference proteome</keyword>
<organism evidence="1 2">
    <name type="scientific">Nitrospina watsonii</name>
    <dbReference type="NCBI Taxonomy" id="1323948"/>
    <lineage>
        <taxon>Bacteria</taxon>
        <taxon>Pseudomonadati</taxon>
        <taxon>Nitrospinota/Tectimicrobiota group</taxon>
        <taxon>Nitrospinota</taxon>
        <taxon>Nitrospinia</taxon>
        <taxon>Nitrospinales</taxon>
        <taxon>Nitrospinaceae</taxon>
        <taxon>Nitrospina</taxon>
    </lineage>
</organism>
<dbReference type="Proteomes" id="UP001157733">
    <property type="component" value="Chromosome"/>
</dbReference>
<name>A0ABN8VY26_9BACT</name>
<accession>A0ABN8VY26</accession>
<sequence>MPGENHYTYSKKNKTFIHFHPPARAIHL</sequence>
<dbReference type="EMBL" id="OX336137">
    <property type="protein sequence ID" value="CAI2717028.1"/>
    <property type="molecule type" value="Genomic_DNA"/>
</dbReference>
<evidence type="ECO:0000313" key="1">
    <source>
        <dbReference type="EMBL" id="CAI2717028.1"/>
    </source>
</evidence>
<protein>
    <submittedName>
        <fullName evidence="1">Uncharacterized protein</fullName>
    </submittedName>
</protein>
<gene>
    <name evidence="1" type="ORF">NSPWAT_0169</name>
</gene>
<proteinExistence type="predicted"/>
<evidence type="ECO:0000313" key="2">
    <source>
        <dbReference type="Proteomes" id="UP001157733"/>
    </source>
</evidence>